<dbReference type="Pfam" id="PF00370">
    <property type="entry name" value="FGGY_N"/>
    <property type="match status" value="1"/>
</dbReference>
<dbReference type="GO" id="GO:0005739">
    <property type="term" value="C:mitochondrion"/>
    <property type="evidence" value="ECO:0007669"/>
    <property type="project" value="TreeGrafter"/>
</dbReference>
<dbReference type="OrthoDB" id="5422795at2759"/>
<comment type="pathway">
    <text evidence="1">Polyol metabolism; glycerol degradation via glycerol kinase pathway; sn-glycerol 3-phosphate from glycerol: step 1/1.</text>
</comment>
<evidence type="ECO:0000256" key="3">
    <source>
        <dbReference type="ARBA" id="ARBA00012099"/>
    </source>
</evidence>
<accession>A0A0B1T9V3</accession>
<evidence type="ECO:0000259" key="7">
    <source>
        <dbReference type="Pfam" id="PF00370"/>
    </source>
</evidence>
<dbReference type="GO" id="GO:0019563">
    <property type="term" value="P:glycerol catabolic process"/>
    <property type="evidence" value="ECO:0007669"/>
    <property type="project" value="UniProtKB-UniPathway"/>
</dbReference>
<reference evidence="8 9" key="1">
    <citation type="submission" date="2014-03" db="EMBL/GenBank/DDBJ databases">
        <title>Draft genome of the hookworm Oesophagostomum dentatum.</title>
        <authorList>
            <person name="Mitreva M."/>
        </authorList>
    </citation>
    <scope>NUCLEOTIDE SEQUENCE [LARGE SCALE GENOMIC DNA]</scope>
    <source>
        <strain evidence="8 9">OD-Hann</strain>
    </source>
</reference>
<dbReference type="Gene3D" id="3.30.420.40">
    <property type="match status" value="1"/>
</dbReference>
<dbReference type="UniPathway" id="UPA00618">
    <property type="reaction ID" value="UER00672"/>
</dbReference>
<dbReference type="EC" id="2.7.1.30" evidence="3"/>
<evidence type="ECO:0000256" key="4">
    <source>
        <dbReference type="ARBA" id="ARBA00022679"/>
    </source>
</evidence>
<keyword evidence="4" id="KW-0808">Transferase</keyword>
<sequence>MDPIEIVNTVKECVIKGVEQLEQLGISSQEIKSVGISNQRETTVVWDSETGQPLYNAIVWLDSRTSTLAEESIARTKSRSKDEFKEKTGLPIHPYFSALKLRWLMENVDAVKKAKAEGRLRFGTVDSWLIYKLTGEHVTDVTNASRTLLLGKLPLLLRKITAF</sequence>
<comment type="similarity">
    <text evidence="2">Belongs to the FGGY kinase family.</text>
</comment>
<keyword evidence="5 8" id="KW-0418">Kinase</keyword>
<evidence type="ECO:0000256" key="2">
    <source>
        <dbReference type="ARBA" id="ARBA00009156"/>
    </source>
</evidence>
<name>A0A0B1T9V3_OESDE</name>
<dbReference type="AlphaFoldDB" id="A0A0B1T9V3"/>
<dbReference type="GO" id="GO:0004370">
    <property type="term" value="F:glycerol kinase activity"/>
    <property type="evidence" value="ECO:0007669"/>
    <property type="project" value="UniProtKB-EC"/>
</dbReference>
<evidence type="ECO:0000256" key="6">
    <source>
        <dbReference type="ARBA" id="ARBA00043149"/>
    </source>
</evidence>
<proteinExistence type="inferred from homology"/>
<dbReference type="InterPro" id="IPR018483">
    <property type="entry name" value="Carb_kinase_FGGY_CS"/>
</dbReference>
<dbReference type="InterPro" id="IPR043129">
    <property type="entry name" value="ATPase_NBD"/>
</dbReference>
<evidence type="ECO:0000313" key="8">
    <source>
        <dbReference type="EMBL" id="KHJ94024.1"/>
    </source>
</evidence>
<keyword evidence="9" id="KW-1185">Reference proteome</keyword>
<protein>
    <recommendedName>
        <fullName evidence="3">glycerol kinase</fullName>
        <ecNumber evidence="3">2.7.1.30</ecNumber>
    </recommendedName>
    <alternativeName>
        <fullName evidence="6">ATP:glycerol 3-phosphotransferase</fullName>
    </alternativeName>
</protein>
<dbReference type="PANTHER" id="PTHR10196">
    <property type="entry name" value="SUGAR KINASE"/>
    <property type="match status" value="1"/>
</dbReference>
<feature type="domain" description="Carbohydrate kinase FGGY N-terminal" evidence="7">
    <location>
        <begin position="2"/>
        <end position="150"/>
    </location>
</feature>
<evidence type="ECO:0000256" key="1">
    <source>
        <dbReference type="ARBA" id="ARBA00005190"/>
    </source>
</evidence>
<evidence type="ECO:0000256" key="5">
    <source>
        <dbReference type="ARBA" id="ARBA00022777"/>
    </source>
</evidence>
<dbReference type="GO" id="GO:0046167">
    <property type="term" value="P:glycerol-3-phosphate biosynthetic process"/>
    <property type="evidence" value="ECO:0007669"/>
    <property type="project" value="TreeGrafter"/>
</dbReference>
<dbReference type="PROSITE" id="PS00933">
    <property type="entry name" value="FGGY_KINASES_1"/>
    <property type="match status" value="1"/>
</dbReference>
<gene>
    <name evidence="8" type="ORF">OESDEN_06055</name>
</gene>
<dbReference type="Proteomes" id="UP000053660">
    <property type="component" value="Unassembled WGS sequence"/>
</dbReference>
<dbReference type="EMBL" id="KN550502">
    <property type="protein sequence ID" value="KHJ94024.1"/>
    <property type="molecule type" value="Genomic_DNA"/>
</dbReference>
<dbReference type="PANTHER" id="PTHR10196:SF69">
    <property type="entry name" value="GLYCEROL KINASE"/>
    <property type="match status" value="1"/>
</dbReference>
<dbReference type="InterPro" id="IPR018484">
    <property type="entry name" value="FGGY_N"/>
</dbReference>
<evidence type="ECO:0000313" key="9">
    <source>
        <dbReference type="Proteomes" id="UP000053660"/>
    </source>
</evidence>
<organism evidence="8 9">
    <name type="scientific">Oesophagostomum dentatum</name>
    <name type="common">Nodular worm</name>
    <dbReference type="NCBI Taxonomy" id="61180"/>
    <lineage>
        <taxon>Eukaryota</taxon>
        <taxon>Metazoa</taxon>
        <taxon>Ecdysozoa</taxon>
        <taxon>Nematoda</taxon>
        <taxon>Chromadorea</taxon>
        <taxon>Rhabditida</taxon>
        <taxon>Rhabditina</taxon>
        <taxon>Rhabditomorpha</taxon>
        <taxon>Strongyloidea</taxon>
        <taxon>Strongylidae</taxon>
        <taxon>Oesophagostomum</taxon>
    </lineage>
</organism>
<dbReference type="SUPFAM" id="SSF53067">
    <property type="entry name" value="Actin-like ATPase domain"/>
    <property type="match status" value="1"/>
</dbReference>
<dbReference type="GO" id="GO:0006641">
    <property type="term" value="P:triglyceride metabolic process"/>
    <property type="evidence" value="ECO:0007669"/>
    <property type="project" value="TreeGrafter"/>
</dbReference>